<dbReference type="GO" id="GO:0005742">
    <property type="term" value="C:mitochondrial outer membrane translocase complex"/>
    <property type="evidence" value="ECO:0007669"/>
    <property type="project" value="InterPro"/>
</dbReference>
<keyword evidence="5 12" id="KW-0812">Transmembrane</keyword>
<evidence type="ECO:0000256" key="12">
    <source>
        <dbReference type="SAM" id="Phobius"/>
    </source>
</evidence>
<dbReference type="PROSITE" id="PS50005">
    <property type="entry name" value="TPR"/>
    <property type="match status" value="1"/>
</dbReference>
<dbReference type="GO" id="GO:0045040">
    <property type="term" value="P:protein insertion into mitochondrial outer membrane"/>
    <property type="evidence" value="ECO:0007669"/>
    <property type="project" value="InterPro"/>
</dbReference>
<accession>A0A2P2K3Z8</accession>
<dbReference type="Pfam" id="PF06552">
    <property type="entry name" value="TOM20_plant"/>
    <property type="match status" value="1"/>
</dbReference>
<evidence type="ECO:0000256" key="2">
    <source>
        <dbReference type="ARBA" id="ARBA00004572"/>
    </source>
</evidence>
<dbReference type="AlphaFoldDB" id="A0A2P2K3Z8"/>
<feature type="repeat" description="TPR" evidence="11">
    <location>
        <begin position="87"/>
        <end position="120"/>
    </location>
</feature>
<keyword evidence="9" id="KW-0496">Mitochondrion</keyword>
<evidence type="ECO:0000313" key="13">
    <source>
        <dbReference type="EMBL" id="MBX00445.1"/>
    </source>
</evidence>
<dbReference type="Gene3D" id="1.25.40.10">
    <property type="entry name" value="Tetratricopeptide repeat domain"/>
    <property type="match status" value="1"/>
</dbReference>
<dbReference type="SUPFAM" id="SSF48452">
    <property type="entry name" value="TPR-like"/>
    <property type="match status" value="1"/>
</dbReference>
<keyword evidence="11" id="KW-0802">TPR repeat</keyword>
<dbReference type="PANTHER" id="PTHR32409:SF13">
    <property type="entry name" value="MITOCHONDRIAL IMPORT RECEPTOR SUBUNIT TOM20-2"/>
    <property type="match status" value="1"/>
</dbReference>
<keyword evidence="7" id="KW-0653">Protein transport</keyword>
<evidence type="ECO:0000256" key="7">
    <source>
        <dbReference type="ARBA" id="ARBA00022927"/>
    </source>
</evidence>
<name>A0A2P2K3Z8_RHIMU</name>
<evidence type="ECO:0000256" key="5">
    <source>
        <dbReference type="ARBA" id="ARBA00022692"/>
    </source>
</evidence>
<evidence type="ECO:0000256" key="11">
    <source>
        <dbReference type="PROSITE-ProRule" id="PRU00339"/>
    </source>
</evidence>
<keyword evidence="13" id="KW-0675">Receptor</keyword>
<dbReference type="EMBL" id="GGEC01019961">
    <property type="protein sequence ID" value="MBX00445.1"/>
    <property type="molecule type" value="Transcribed_RNA"/>
</dbReference>
<reference evidence="13" key="1">
    <citation type="submission" date="2018-02" db="EMBL/GenBank/DDBJ databases">
        <title>Rhizophora mucronata_Transcriptome.</title>
        <authorList>
            <person name="Meera S.P."/>
            <person name="Sreeshan A."/>
            <person name="Augustine A."/>
        </authorList>
    </citation>
    <scope>NUCLEOTIDE SEQUENCE</scope>
    <source>
        <tissue evidence="13">Leaf</tissue>
    </source>
</reference>
<keyword evidence="10 12" id="KW-0472">Membrane</keyword>
<evidence type="ECO:0000256" key="9">
    <source>
        <dbReference type="ARBA" id="ARBA00023128"/>
    </source>
</evidence>
<protein>
    <submittedName>
        <fullName evidence="13">Mitochondrial import receptor subunit TOM20</fullName>
    </submittedName>
</protein>
<comment type="similarity">
    <text evidence="3">Belongs to the Tom20 family.</text>
</comment>
<evidence type="ECO:0000256" key="10">
    <source>
        <dbReference type="ARBA" id="ARBA00023136"/>
    </source>
</evidence>
<dbReference type="InterPro" id="IPR019734">
    <property type="entry name" value="TPR_rpt"/>
</dbReference>
<keyword evidence="6" id="KW-1000">Mitochondrion outer membrane</keyword>
<evidence type="ECO:0000256" key="4">
    <source>
        <dbReference type="ARBA" id="ARBA00022448"/>
    </source>
</evidence>
<dbReference type="InterPro" id="IPR010547">
    <property type="entry name" value="TOM20_imprt_rcpt"/>
</dbReference>
<keyword evidence="8 12" id="KW-1133">Transmembrane helix</keyword>
<evidence type="ECO:0000256" key="3">
    <source>
        <dbReference type="ARBA" id="ARBA00005792"/>
    </source>
</evidence>
<sequence>MEFTQEDFERLLLFEHARKTCEATYAKDPVDVDNLTKWGGALLELSQFQSVADAKKMINDAISKLEEALLINPSKGNTLWVVGNAHTSYAFLTPDLMEAKGRFDKAAEYFQQAVDEEPDNDIYRKSLEANAKAPELHVEIHKRGIGQQPIGGASSSSATAEGSSNDLKYDIFGWILLAVGIIACVGMAKSNMAPPPPAPPR</sequence>
<evidence type="ECO:0000256" key="8">
    <source>
        <dbReference type="ARBA" id="ARBA00022989"/>
    </source>
</evidence>
<comment type="subcellular location">
    <subcellularLocation>
        <location evidence="2">Mitochondrion outer membrane</location>
        <topology evidence="2">Single-pass membrane protein</topology>
    </subcellularLocation>
</comment>
<keyword evidence="4" id="KW-0813">Transport</keyword>
<dbReference type="GO" id="GO:0015031">
    <property type="term" value="P:protein transport"/>
    <property type="evidence" value="ECO:0007669"/>
    <property type="project" value="UniProtKB-KW"/>
</dbReference>
<organism evidence="13">
    <name type="scientific">Rhizophora mucronata</name>
    <name type="common">Asiatic mangrove</name>
    <dbReference type="NCBI Taxonomy" id="61149"/>
    <lineage>
        <taxon>Eukaryota</taxon>
        <taxon>Viridiplantae</taxon>
        <taxon>Streptophyta</taxon>
        <taxon>Embryophyta</taxon>
        <taxon>Tracheophyta</taxon>
        <taxon>Spermatophyta</taxon>
        <taxon>Magnoliopsida</taxon>
        <taxon>eudicotyledons</taxon>
        <taxon>Gunneridae</taxon>
        <taxon>Pentapetalae</taxon>
        <taxon>rosids</taxon>
        <taxon>fabids</taxon>
        <taxon>Malpighiales</taxon>
        <taxon>Rhizophoraceae</taxon>
        <taxon>Rhizophora</taxon>
    </lineage>
</organism>
<comment type="function">
    <text evidence="1">Central component of the receptor complex responsible for the recognition and translocation of cytosolically synthesized mitochondrial preproteins. Together with TOM22 functions as the transit peptide receptor at the surface of the mitochondrion outer membrane and facilitates the movement of preproteins into the translocation pore.</text>
</comment>
<evidence type="ECO:0000256" key="6">
    <source>
        <dbReference type="ARBA" id="ARBA00022787"/>
    </source>
</evidence>
<feature type="transmembrane region" description="Helical" evidence="12">
    <location>
        <begin position="171"/>
        <end position="188"/>
    </location>
</feature>
<dbReference type="InterPro" id="IPR011990">
    <property type="entry name" value="TPR-like_helical_dom_sf"/>
</dbReference>
<dbReference type="PANTHER" id="PTHR32409">
    <property type="entry name" value="MITOCHONDRIAL IMPORT RECEPTOR SUBUNIT TOM20-1-RELATED"/>
    <property type="match status" value="1"/>
</dbReference>
<evidence type="ECO:0000256" key="1">
    <source>
        <dbReference type="ARBA" id="ARBA00003450"/>
    </source>
</evidence>
<proteinExistence type="inferred from homology"/>